<gene>
    <name evidence="3" type="ORF">EBT44_05645</name>
</gene>
<accession>A0A965GE59</accession>
<dbReference type="Pfam" id="PF13416">
    <property type="entry name" value="SBP_bac_8"/>
    <property type="match status" value="1"/>
</dbReference>
<evidence type="ECO:0000313" key="3">
    <source>
        <dbReference type="EMBL" id="NBR94294.1"/>
    </source>
</evidence>
<dbReference type="PANTHER" id="PTHR43649">
    <property type="entry name" value="ARABINOSE-BINDING PROTEIN-RELATED"/>
    <property type="match status" value="1"/>
</dbReference>
<dbReference type="InterPro" id="IPR006059">
    <property type="entry name" value="SBP"/>
</dbReference>
<dbReference type="SUPFAM" id="SSF53850">
    <property type="entry name" value="Periplasmic binding protein-like II"/>
    <property type="match status" value="1"/>
</dbReference>
<dbReference type="EMBL" id="RFXN01000094">
    <property type="protein sequence ID" value="NBR94294.1"/>
    <property type="molecule type" value="Genomic_DNA"/>
</dbReference>
<comment type="similarity">
    <text evidence="2">Belongs to the bacterial solute-binding protein 1 family.</text>
</comment>
<comment type="caution">
    <text evidence="3">The sequence shown here is derived from an EMBL/GenBank/DDBJ whole genome shotgun (WGS) entry which is preliminary data.</text>
</comment>
<dbReference type="GO" id="GO:0042597">
    <property type="term" value="C:periplasmic space"/>
    <property type="evidence" value="ECO:0007669"/>
    <property type="project" value="UniProtKB-SubCell"/>
</dbReference>
<reference evidence="3" key="1">
    <citation type="submission" date="2018-10" db="EMBL/GenBank/DDBJ databases">
        <title>Iterative Subtractive Binning of Freshwater Chronoseries Metagenomes Recovers Nearly Complete Genomes from over Four Hundred Novel Species.</title>
        <authorList>
            <person name="Rodriguez-R L.M."/>
            <person name="Tsementzi D."/>
            <person name="Luo C."/>
            <person name="Konstantinidis K.T."/>
        </authorList>
    </citation>
    <scope>NUCLEOTIDE SEQUENCE</scope>
    <source>
        <strain evidence="3">WB5_2A_028</strain>
    </source>
</reference>
<proteinExistence type="inferred from homology"/>
<organism evidence="3 4">
    <name type="scientific">Candidatus Fonsibacter lacus</name>
    <dbReference type="NCBI Taxonomy" id="2576439"/>
    <lineage>
        <taxon>Bacteria</taxon>
        <taxon>Pseudomonadati</taxon>
        <taxon>Pseudomonadota</taxon>
        <taxon>Alphaproteobacteria</taxon>
        <taxon>Candidatus Pelagibacterales</taxon>
        <taxon>Candidatus Pelagibacterales incertae sedis</taxon>
        <taxon>Candidatus Fonsibacter</taxon>
    </lineage>
</organism>
<evidence type="ECO:0000256" key="2">
    <source>
        <dbReference type="ARBA" id="ARBA00008520"/>
    </source>
</evidence>
<comment type="subcellular location">
    <subcellularLocation>
        <location evidence="1">Periplasm</location>
    </subcellularLocation>
</comment>
<name>A0A965GE59_9PROT</name>
<dbReference type="InterPro" id="IPR050490">
    <property type="entry name" value="Bact_solute-bd_prot1"/>
</dbReference>
<sequence length="466" mass="51108">MVRRYLSAFSAREVWEMKSKKVFVIGAFALALLLGACSSSSDKSTESTPTESAAAFPTEDLTLNISWWGEQEAPGATKWLEETIALYTKEHPNVTIKHVLQTTEGLVPAFEAAAAAQSGPDIQYFWGGIYAQQPGWDGNIVPVSDYIAEDELSHYINAKMEEGFQGKIWTAPWYVNPSFPLLVRKDILAANGLEVPTNWDQLMNVCDALSAKNITTIAGGVKDGWFGGWIYSILGAQSVQSQADVINAVVGNTKFTDPEHAGWWSKLEESKKHKCWNDDINSLELYQAQQRFVDGKAAMTITAGPDAPNFAKKAGGDEKVQIMAMPAWSDGPLAGKMGTTSQTLGITKWSKYPEVAADFLKFAHTSDRLNAWFAATGSMPADDRFDLTQVTSPSTKALFESAIQGAPYLENFIPAKLDTDAVFKNVQLVLKGTMTGPEAAADMQDQMERLRTSDRKLVDNFTAWAK</sequence>
<evidence type="ECO:0000256" key="1">
    <source>
        <dbReference type="ARBA" id="ARBA00004418"/>
    </source>
</evidence>
<evidence type="ECO:0000313" key="4">
    <source>
        <dbReference type="Proteomes" id="UP000740727"/>
    </source>
</evidence>
<dbReference type="Proteomes" id="UP000740727">
    <property type="component" value="Unassembled WGS sequence"/>
</dbReference>
<protein>
    <submittedName>
        <fullName evidence="3">Extracellular solute-binding protein</fullName>
    </submittedName>
</protein>
<dbReference type="PANTHER" id="PTHR43649:SF12">
    <property type="entry name" value="DIACETYLCHITOBIOSE BINDING PROTEIN DASA"/>
    <property type="match status" value="1"/>
</dbReference>
<dbReference type="Gene3D" id="3.40.190.10">
    <property type="entry name" value="Periplasmic binding protein-like II"/>
    <property type="match status" value="2"/>
</dbReference>
<dbReference type="AlphaFoldDB" id="A0A965GE59"/>